<dbReference type="PANTHER" id="PTHR45628">
    <property type="entry name" value="VOLTAGE-DEPENDENT CALCIUM CHANNEL TYPE A SUBUNIT ALPHA-1"/>
    <property type="match status" value="1"/>
</dbReference>
<sequence>MSGDVNTPPPPAPTPAPTRNGPRHVVSRGISEEWLEQDLRRFNRQKAYFANYAHYGPIRRNMMLVASATPFEVGIYVVLVLNCFFLGVQNIKSLQSIQTASVTLDAVFTSCYVAEMIFKLIALGPRMYLSRYWNWIDGSLAIASATGLIVYYSVPSATSTLPTILRVFQLIRPLRMLTALSALRVLLRALGASVRRLGNVAVLTGAFMTLMALIALAFFRFCFENECQTVQLSGIDTISNGSVVFEGLQLYQDDLAPVCVASGNIPQPFWLQRNSSGPSYNPSDVEFIANTLANATTTVLPVAALNDNYNGLVCPFGAYCVPGVGKKKTWVSLYFIANVVVGTIFVLNLVLATVSDAFGRSIKYQMRFTRSSKEYKNAIGNPNGTWSGMIIPAGLSMMTLPTTTVADIVHKI</sequence>
<evidence type="ECO:0000256" key="13">
    <source>
        <dbReference type="SAM" id="MobiDB-lite"/>
    </source>
</evidence>
<feature type="non-terminal residue" evidence="16">
    <location>
        <position position="412"/>
    </location>
</feature>
<gene>
    <name evidence="16" type="ORF">BSAL_83225</name>
</gene>
<evidence type="ECO:0000256" key="10">
    <source>
        <dbReference type="ARBA" id="ARBA00023136"/>
    </source>
</evidence>
<evidence type="ECO:0000256" key="9">
    <source>
        <dbReference type="ARBA" id="ARBA00023065"/>
    </source>
</evidence>
<keyword evidence="11" id="KW-0325">Glycoprotein</keyword>
<dbReference type="GO" id="GO:0005891">
    <property type="term" value="C:voltage-gated calcium channel complex"/>
    <property type="evidence" value="ECO:0007669"/>
    <property type="project" value="TreeGrafter"/>
</dbReference>
<dbReference type="OrthoDB" id="416585at2759"/>
<evidence type="ECO:0000256" key="8">
    <source>
        <dbReference type="ARBA" id="ARBA00022989"/>
    </source>
</evidence>
<keyword evidence="4" id="KW-0107">Calcium channel</keyword>
<dbReference type="Pfam" id="PF00520">
    <property type="entry name" value="Ion_trans"/>
    <property type="match status" value="1"/>
</dbReference>
<dbReference type="Gene3D" id="1.10.287.70">
    <property type="match status" value="1"/>
</dbReference>
<protein>
    <submittedName>
        <fullName evidence="16">Voltage-gated sodium channel protein, putative</fullName>
    </submittedName>
</protein>
<dbReference type="EMBL" id="CYKH01000932">
    <property type="protein sequence ID" value="CUG68860.1"/>
    <property type="molecule type" value="Genomic_DNA"/>
</dbReference>
<keyword evidence="5 14" id="KW-0812">Transmembrane</keyword>
<dbReference type="Proteomes" id="UP000051952">
    <property type="component" value="Unassembled WGS sequence"/>
</dbReference>
<accession>A0A0S4J8I3</accession>
<evidence type="ECO:0000256" key="12">
    <source>
        <dbReference type="ARBA" id="ARBA00023303"/>
    </source>
</evidence>
<proteinExistence type="predicted"/>
<name>A0A0S4J8I3_BODSA</name>
<evidence type="ECO:0000256" key="1">
    <source>
        <dbReference type="ARBA" id="ARBA00004141"/>
    </source>
</evidence>
<keyword evidence="12 16" id="KW-0407">Ion channel</keyword>
<organism evidence="16 17">
    <name type="scientific">Bodo saltans</name>
    <name type="common">Flagellated protozoan</name>
    <dbReference type="NCBI Taxonomy" id="75058"/>
    <lineage>
        <taxon>Eukaryota</taxon>
        <taxon>Discoba</taxon>
        <taxon>Euglenozoa</taxon>
        <taxon>Kinetoplastea</taxon>
        <taxon>Metakinetoplastina</taxon>
        <taxon>Eubodonida</taxon>
        <taxon>Bodonidae</taxon>
        <taxon>Bodo</taxon>
    </lineage>
</organism>
<evidence type="ECO:0000259" key="15">
    <source>
        <dbReference type="Pfam" id="PF00520"/>
    </source>
</evidence>
<dbReference type="InterPro" id="IPR005821">
    <property type="entry name" value="Ion_trans_dom"/>
</dbReference>
<comment type="subcellular location">
    <subcellularLocation>
        <location evidence="1">Membrane</location>
        <topology evidence="1">Multi-pass membrane protein</topology>
    </subcellularLocation>
</comment>
<reference evidence="17" key="1">
    <citation type="submission" date="2015-09" db="EMBL/GenBank/DDBJ databases">
        <authorList>
            <consortium name="Pathogen Informatics"/>
        </authorList>
    </citation>
    <scope>NUCLEOTIDE SEQUENCE [LARGE SCALE GENOMIC DNA]</scope>
    <source>
        <strain evidence="17">Lake Konstanz</strain>
    </source>
</reference>
<dbReference type="VEuPathDB" id="TriTrypDB:BSAL_83225"/>
<keyword evidence="9" id="KW-0406">Ion transport</keyword>
<keyword evidence="2" id="KW-0813">Transport</keyword>
<evidence type="ECO:0000256" key="7">
    <source>
        <dbReference type="ARBA" id="ARBA00022882"/>
    </source>
</evidence>
<keyword evidence="8 14" id="KW-1133">Transmembrane helix</keyword>
<evidence type="ECO:0000256" key="6">
    <source>
        <dbReference type="ARBA" id="ARBA00022837"/>
    </source>
</evidence>
<keyword evidence="7" id="KW-0851">Voltage-gated channel</keyword>
<dbReference type="InterPro" id="IPR050599">
    <property type="entry name" value="VDCC_alpha-1_subunit"/>
</dbReference>
<dbReference type="Gene3D" id="1.20.120.350">
    <property type="entry name" value="Voltage-gated potassium channels. Chain C"/>
    <property type="match status" value="1"/>
</dbReference>
<feature type="transmembrane region" description="Helical" evidence="14">
    <location>
        <begin position="197"/>
        <end position="219"/>
    </location>
</feature>
<evidence type="ECO:0000256" key="14">
    <source>
        <dbReference type="SAM" id="Phobius"/>
    </source>
</evidence>
<keyword evidence="3" id="KW-0109">Calcium transport</keyword>
<dbReference type="AlphaFoldDB" id="A0A0S4J8I3"/>
<dbReference type="GO" id="GO:0098703">
    <property type="term" value="P:calcium ion import across plasma membrane"/>
    <property type="evidence" value="ECO:0007669"/>
    <property type="project" value="TreeGrafter"/>
</dbReference>
<feature type="transmembrane region" description="Helical" evidence="14">
    <location>
        <begin position="64"/>
        <end position="88"/>
    </location>
</feature>
<evidence type="ECO:0000313" key="17">
    <source>
        <dbReference type="Proteomes" id="UP000051952"/>
    </source>
</evidence>
<keyword evidence="17" id="KW-1185">Reference proteome</keyword>
<evidence type="ECO:0000256" key="3">
    <source>
        <dbReference type="ARBA" id="ARBA00022568"/>
    </source>
</evidence>
<keyword evidence="10 14" id="KW-0472">Membrane</keyword>
<feature type="transmembrane region" description="Helical" evidence="14">
    <location>
        <begin position="135"/>
        <end position="154"/>
    </location>
</feature>
<evidence type="ECO:0000256" key="5">
    <source>
        <dbReference type="ARBA" id="ARBA00022692"/>
    </source>
</evidence>
<dbReference type="PANTHER" id="PTHR45628:SF7">
    <property type="entry name" value="VOLTAGE-DEPENDENT CALCIUM CHANNEL TYPE A SUBUNIT ALPHA-1"/>
    <property type="match status" value="1"/>
</dbReference>
<dbReference type="SUPFAM" id="SSF81324">
    <property type="entry name" value="Voltage-gated potassium channels"/>
    <property type="match status" value="1"/>
</dbReference>
<dbReference type="InterPro" id="IPR027359">
    <property type="entry name" value="Volt_channel_dom_sf"/>
</dbReference>
<evidence type="ECO:0000256" key="2">
    <source>
        <dbReference type="ARBA" id="ARBA00022448"/>
    </source>
</evidence>
<feature type="domain" description="Ion transport" evidence="15">
    <location>
        <begin position="70"/>
        <end position="361"/>
    </location>
</feature>
<evidence type="ECO:0000256" key="11">
    <source>
        <dbReference type="ARBA" id="ARBA00023180"/>
    </source>
</evidence>
<evidence type="ECO:0000313" key="16">
    <source>
        <dbReference type="EMBL" id="CUG68860.1"/>
    </source>
</evidence>
<evidence type="ECO:0000256" key="4">
    <source>
        <dbReference type="ARBA" id="ARBA00022673"/>
    </source>
</evidence>
<feature type="compositionally biased region" description="Pro residues" evidence="13">
    <location>
        <begin position="7"/>
        <end position="16"/>
    </location>
</feature>
<keyword evidence="6" id="KW-0106">Calcium</keyword>
<dbReference type="GO" id="GO:0008331">
    <property type="term" value="F:high voltage-gated calcium channel activity"/>
    <property type="evidence" value="ECO:0007669"/>
    <property type="project" value="TreeGrafter"/>
</dbReference>
<feature type="region of interest" description="Disordered" evidence="13">
    <location>
        <begin position="1"/>
        <end position="23"/>
    </location>
</feature>
<feature type="transmembrane region" description="Helical" evidence="14">
    <location>
        <begin position="333"/>
        <end position="358"/>
    </location>
</feature>